<dbReference type="InterPro" id="IPR011006">
    <property type="entry name" value="CheY-like_superfamily"/>
</dbReference>
<comment type="caution">
    <text evidence="5">The sequence shown here is derived from an EMBL/GenBank/DDBJ whole genome shotgun (WGS) entry which is preliminary data.</text>
</comment>
<dbReference type="PRINTS" id="PR00038">
    <property type="entry name" value="HTHLUXR"/>
</dbReference>
<dbReference type="Proteomes" id="UP000636960">
    <property type="component" value="Unassembled WGS sequence"/>
</dbReference>
<dbReference type="GO" id="GO:0000160">
    <property type="term" value="P:phosphorelay signal transduction system"/>
    <property type="evidence" value="ECO:0007669"/>
    <property type="project" value="InterPro"/>
</dbReference>
<evidence type="ECO:0000259" key="3">
    <source>
        <dbReference type="PROSITE" id="PS50043"/>
    </source>
</evidence>
<dbReference type="PANTHER" id="PTHR43214:SF42">
    <property type="entry name" value="TRANSCRIPTIONAL REGULATORY PROTEIN DESR"/>
    <property type="match status" value="1"/>
</dbReference>
<gene>
    <name evidence="5" type="ORF">Ari01nite_73050</name>
</gene>
<dbReference type="Gene3D" id="3.40.50.2300">
    <property type="match status" value="1"/>
</dbReference>
<dbReference type="InterPro" id="IPR001789">
    <property type="entry name" value="Sig_transdc_resp-reg_receiver"/>
</dbReference>
<keyword evidence="2" id="KW-0597">Phosphoprotein</keyword>
<proteinExistence type="predicted"/>
<evidence type="ECO:0000256" key="1">
    <source>
        <dbReference type="ARBA" id="ARBA00023125"/>
    </source>
</evidence>
<feature type="domain" description="Response regulatory" evidence="4">
    <location>
        <begin position="1"/>
        <end position="100"/>
    </location>
</feature>
<dbReference type="PROSITE" id="PS50043">
    <property type="entry name" value="HTH_LUXR_2"/>
    <property type="match status" value="1"/>
</dbReference>
<dbReference type="InterPro" id="IPR016032">
    <property type="entry name" value="Sig_transdc_resp-reg_C-effctor"/>
</dbReference>
<feature type="domain" description="HTH luxR-type" evidence="3">
    <location>
        <begin position="116"/>
        <end position="181"/>
    </location>
</feature>
<accession>A0A919K330</accession>
<dbReference type="InterPro" id="IPR000792">
    <property type="entry name" value="Tscrpt_reg_LuxR_C"/>
</dbReference>
<dbReference type="Pfam" id="PF00072">
    <property type="entry name" value="Response_reg"/>
    <property type="match status" value="1"/>
</dbReference>
<protein>
    <submittedName>
        <fullName evidence="5">DNA-binding response regulator</fullName>
    </submittedName>
</protein>
<dbReference type="CDD" id="cd06170">
    <property type="entry name" value="LuxR_C_like"/>
    <property type="match status" value="1"/>
</dbReference>
<dbReference type="GO" id="GO:0003677">
    <property type="term" value="F:DNA binding"/>
    <property type="evidence" value="ECO:0007669"/>
    <property type="project" value="UniProtKB-KW"/>
</dbReference>
<sequence>MLTAESWVSAVVEADTLAAARRAATTDRPDVAVVDLSLPDGDGITLVRELGTIAPRCAALIVTVTADAGTVRAALAAGARGYLLKDADPDLVVAAVRTVAAGGTVLGPQVGESTTVPPPFDMLTPRELRLALLVADGRTGRQIGAELGVSEKTVRNQTAAILAKVGAADRVRLALLAQRAGLSTIDPGPGGAP</sequence>
<dbReference type="PROSITE" id="PS50110">
    <property type="entry name" value="RESPONSE_REGULATORY"/>
    <property type="match status" value="1"/>
</dbReference>
<dbReference type="GO" id="GO:0006355">
    <property type="term" value="P:regulation of DNA-templated transcription"/>
    <property type="evidence" value="ECO:0007669"/>
    <property type="project" value="InterPro"/>
</dbReference>
<keyword evidence="1 5" id="KW-0238">DNA-binding</keyword>
<name>A0A919K330_9ACTN</name>
<dbReference type="EMBL" id="BOMV01000077">
    <property type="protein sequence ID" value="GIE99840.1"/>
    <property type="molecule type" value="Genomic_DNA"/>
</dbReference>
<dbReference type="SMART" id="SM00448">
    <property type="entry name" value="REC"/>
    <property type="match status" value="1"/>
</dbReference>
<evidence type="ECO:0000313" key="6">
    <source>
        <dbReference type="Proteomes" id="UP000636960"/>
    </source>
</evidence>
<dbReference type="Pfam" id="PF00196">
    <property type="entry name" value="GerE"/>
    <property type="match status" value="1"/>
</dbReference>
<evidence type="ECO:0000259" key="4">
    <source>
        <dbReference type="PROSITE" id="PS50110"/>
    </source>
</evidence>
<dbReference type="SMART" id="SM00421">
    <property type="entry name" value="HTH_LUXR"/>
    <property type="match status" value="1"/>
</dbReference>
<dbReference type="SUPFAM" id="SSF46894">
    <property type="entry name" value="C-terminal effector domain of the bipartite response regulators"/>
    <property type="match status" value="1"/>
</dbReference>
<reference evidence="5" key="1">
    <citation type="submission" date="2021-01" db="EMBL/GenBank/DDBJ databases">
        <title>Whole genome shotgun sequence of Actinoplanes rishiriensis NBRC 108556.</title>
        <authorList>
            <person name="Komaki H."/>
            <person name="Tamura T."/>
        </authorList>
    </citation>
    <scope>NUCLEOTIDE SEQUENCE</scope>
    <source>
        <strain evidence="5">NBRC 108556</strain>
    </source>
</reference>
<dbReference type="SUPFAM" id="SSF52172">
    <property type="entry name" value="CheY-like"/>
    <property type="match status" value="1"/>
</dbReference>
<dbReference type="PANTHER" id="PTHR43214">
    <property type="entry name" value="TWO-COMPONENT RESPONSE REGULATOR"/>
    <property type="match status" value="1"/>
</dbReference>
<feature type="modified residue" description="4-aspartylphosphate" evidence="2">
    <location>
        <position position="35"/>
    </location>
</feature>
<keyword evidence="6" id="KW-1185">Reference proteome</keyword>
<organism evidence="5 6">
    <name type="scientific">Paractinoplanes rishiriensis</name>
    <dbReference type="NCBI Taxonomy" id="1050105"/>
    <lineage>
        <taxon>Bacteria</taxon>
        <taxon>Bacillati</taxon>
        <taxon>Actinomycetota</taxon>
        <taxon>Actinomycetes</taxon>
        <taxon>Micromonosporales</taxon>
        <taxon>Micromonosporaceae</taxon>
        <taxon>Paractinoplanes</taxon>
    </lineage>
</organism>
<dbReference type="InterPro" id="IPR039420">
    <property type="entry name" value="WalR-like"/>
</dbReference>
<evidence type="ECO:0000313" key="5">
    <source>
        <dbReference type="EMBL" id="GIE99840.1"/>
    </source>
</evidence>
<evidence type="ECO:0000256" key="2">
    <source>
        <dbReference type="PROSITE-ProRule" id="PRU00169"/>
    </source>
</evidence>
<dbReference type="AlphaFoldDB" id="A0A919K330"/>